<evidence type="ECO:0000313" key="2">
    <source>
        <dbReference type="EMBL" id="CAH3039201.1"/>
    </source>
</evidence>
<feature type="compositionally biased region" description="Basic and acidic residues" evidence="1">
    <location>
        <begin position="196"/>
        <end position="211"/>
    </location>
</feature>
<sequence>MARGRRGRPASVRSRVSRVNADIEDPVVRPSRTREHRSSGRRSSRSHVAASSGSGRSSSPSRRSVRERSHRRSRSASRSPEPPTWAKEILKALEAKTEEVKVVKEQFYSLKRKSAEEEPEFKYKSNKKQFKFNTDVKDKFNQILERAEADDAITKIANEGMSLLDNRNKLISIADRDGWDVVEYFEADPLTKNDEEEKKLRVARKEAERSREKRNRKNSLRSKMGTRFKSQSTSSKSRPSVNFGPSHRIVDFRPDVGQLLVNPDAQLVRTDLDRLGLLVNEEKSNFLRAPKRGALRLYFGPYQGRI</sequence>
<feature type="region of interest" description="Disordered" evidence="1">
    <location>
        <begin position="1"/>
        <end position="85"/>
    </location>
</feature>
<keyword evidence="3" id="KW-1185">Reference proteome</keyword>
<accession>A0ABN8N3N6</accession>
<gene>
    <name evidence="2" type="ORF">PLOB_00043062</name>
</gene>
<reference evidence="2 3" key="1">
    <citation type="submission" date="2022-05" db="EMBL/GenBank/DDBJ databases">
        <authorList>
            <consortium name="Genoscope - CEA"/>
            <person name="William W."/>
        </authorList>
    </citation>
    <scope>NUCLEOTIDE SEQUENCE [LARGE SCALE GENOMIC DNA]</scope>
</reference>
<evidence type="ECO:0000313" key="3">
    <source>
        <dbReference type="Proteomes" id="UP001159405"/>
    </source>
</evidence>
<dbReference type="EMBL" id="CALNXK010000007">
    <property type="protein sequence ID" value="CAH3039201.1"/>
    <property type="molecule type" value="Genomic_DNA"/>
</dbReference>
<feature type="compositionally biased region" description="Low complexity" evidence="1">
    <location>
        <begin position="46"/>
        <end position="62"/>
    </location>
</feature>
<dbReference type="Proteomes" id="UP001159405">
    <property type="component" value="Unassembled WGS sequence"/>
</dbReference>
<feature type="region of interest" description="Disordered" evidence="1">
    <location>
        <begin position="196"/>
        <end position="246"/>
    </location>
</feature>
<name>A0ABN8N3N6_9CNID</name>
<feature type="compositionally biased region" description="Basic residues" evidence="1">
    <location>
        <begin position="212"/>
        <end position="226"/>
    </location>
</feature>
<organism evidence="2 3">
    <name type="scientific">Porites lobata</name>
    <dbReference type="NCBI Taxonomy" id="104759"/>
    <lineage>
        <taxon>Eukaryota</taxon>
        <taxon>Metazoa</taxon>
        <taxon>Cnidaria</taxon>
        <taxon>Anthozoa</taxon>
        <taxon>Hexacorallia</taxon>
        <taxon>Scleractinia</taxon>
        <taxon>Fungiina</taxon>
        <taxon>Poritidae</taxon>
        <taxon>Porites</taxon>
    </lineage>
</organism>
<evidence type="ECO:0000256" key="1">
    <source>
        <dbReference type="SAM" id="MobiDB-lite"/>
    </source>
</evidence>
<proteinExistence type="predicted"/>
<feature type="compositionally biased region" description="Basic residues" evidence="1">
    <location>
        <begin position="63"/>
        <end position="75"/>
    </location>
</feature>
<feature type="compositionally biased region" description="Low complexity" evidence="1">
    <location>
        <begin position="230"/>
        <end position="240"/>
    </location>
</feature>
<protein>
    <submittedName>
        <fullName evidence="2">Uncharacterized protein</fullName>
    </submittedName>
</protein>
<feature type="compositionally biased region" description="Low complexity" evidence="1">
    <location>
        <begin position="9"/>
        <end position="19"/>
    </location>
</feature>
<comment type="caution">
    <text evidence="2">The sequence shown here is derived from an EMBL/GenBank/DDBJ whole genome shotgun (WGS) entry which is preliminary data.</text>
</comment>